<dbReference type="PROSITE" id="PS50110">
    <property type="entry name" value="RESPONSE_REGULATORY"/>
    <property type="match status" value="1"/>
</dbReference>
<comment type="caution">
    <text evidence="7">The sequence shown here is derived from an EMBL/GenBank/DDBJ whole genome shotgun (WGS) entry which is preliminary data.</text>
</comment>
<organism evidence="7 8">
    <name type="scientific">Carnobacterium maltaromaticum</name>
    <name type="common">Carnobacterium piscicola</name>
    <dbReference type="NCBI Taxonomy" id="2751"/>
    <lineage>
        <taxon>Bacteria</taxon>
        <taxon>Bacillati</taxon>
        <taxon>Bacillota</taxon>
        <taxon>Bacilli</taxon>
        <taxon>Lactobacillales</taxon>
        <taxon>Carnobacteriaceae</taxon>
        <taxon>Carnobacterium</taxon>
    </lineage>
</organism>
<dbReference type="SMART" id="SM00448">
    <property type="entry name" value="REC"/>
    <property type="match status" value="1"/>
</dbReference>
<evidence type="ECO:0000256" key="4">
    <source>
        <dbReference type="PROSITE-ProRule" id="PRU00169"/>
    </source>
</evidence>
<dbReference type="CDD" id="cd17536">
    <property type="entry name" value="REC_YesN-like"/>
    <property type="match status" value="1"/>
</dbReference>
<accession>A0AAW9JLL1</accession>
<dbReference type="PROSITE" id="PS01124">
    <property type="entry name" value="HTH_ARAC_FAMILY_2"/>
    <property type="match status" value="1"/>
</dbReference>
<dbReference type="InterPro" id="IPR001789">
    <property type="entry name" value="Sig_transdc_resp-reg_receiver"/>
</dbReference>
<gene>
    <name evidence="7" type="ORF">RAK27_01930</name>
</gene>
<evidence type="ECO:0000259" key="5">
    <source>
        <dbReference type="PROSITE" id="PS01124"/>
    </source>
</evidence>
<proteinExistence type="predicted"/>
<dbReference type="GO" id="GO:0043565">
    <property type="term" value="F:sequence-specific DNA binding"/>
    <property type="evidence" value="ECO:0007669"/>
    <property type="project" value="InterPro"/>
</dbReference>
<keyword evidence="1" id="KW-0805">Transcription regulation</keyword>
<dbReference type="Gene3D" id="3.40.50.2300">
    <property type="match status" value="1"/>
</dbReference>
<dbReference type="InterPro" id="IPR011006">
    <property type="entry name" value="CheY-like_superfamily"/>
</dbReference>
<feature type="domain" description="HTH araC/xylS-type" evidence="5">
    <location>
        <begin position="368"/>
        <end position="466"/>
    </location>
</feature>
<dbReference type="PANTHER" id="PTHR43280:SF28">
    <property type="entry name" value="HTH-TYPE TRANSCRIPTIONAL ACTIVATOR RHAS"/>
    <property type="match status" value="1"/>
</dbReference>
<dbReference type="InterPro" id="IPR018060">
    <property type="entry name" value="HTH_AraC"/>
</dbReference>
<dbReference type="SUPFAM" id="SSF52172">
    <property type="entry name" value="CheY-like"/>
    <property type="match status" value="1"/>
</dbReference>
<keyword evidence="2" id="KW-0238">DNA-binding</keyword>
<dbReference type="SMART" id="SM00342">
    <property type="entry name" value="HTH_ARAC"/>
    <property type="match status" value="1"/>
</dbReference>
<reference evidence="7" key="1">
    <citation type="submission" date="2023-08" db="EMBL/GenBank/DDBJ databases">
        <title>Genomic characterization of piscicolin 126 produced by Carnobacterium maltaromaticum CM22 strain isolated from salmon (Salmo salar).</title>
        <authorList>
            <person name="Gonzalez-Gragera E."/>
            <person name="Garcia-Lopez J.D."/>
            <person name="Teso-Perez C."/>
            <person name="Gimenez-Hernandez I."/>
            <person name="Peralta-Sanchez J.M."/>
            <person name="Valdivia E."/>
            <person name="Montalban-Lopez M."/>
            <person name="Martin-Platero A.M."/>
            <person name="Banos A."/>
            <person name="Martinez-Bueno M."/>
        </authorList>
    </citation>
    <scope>NUCLEOTIDE SEQUENCE</scope>
    <source>
        <strain evidence="7">CM22</strain>
    </source>
</reference>
<dbReference type="EMBL" id="JAVBVO010000001">
    <property type="protein sequence ID" value="MDZ5757415.1"/>
    <property type="molecule type" value="Genomic_DNA"/>
</dbReference>
<dbReference type="PANTHER" id="PTHR43280">
    <property type="entry name" value="ARAC-FAMILY TRANSCRIPTIONAL REGULATOR"/>
    <property type="match status" value="1"/>
</dbReference>
<name>A0AAW9JLL1_CARML</name>
<feature type="domain" description="Response regulatory" evidence="6">
    <location>
        <begin position="1"/>
        <end position="116"/>
    </location>
</feature>
<feature type="modified residue" description="4-aspartylphosphate" evidence="4">
    <location>
        <position position="51"/>
    </location>
</feature>
<evidence type="ECO:0000313" key="8">
    <source>
        <dbReference type="Proteomes" id="UP001290462"/>
    </source>
</evidence>
<evidence type="ECO:0000259" key="6">
    <source>
        <dbReference type="PROSITE" id="PS50110"/>
    </source>
</evidence>
<dbReference type="InterPro" id="IPR020449">
    <property type="entry name" value="Tscrpt_reg_AraC-type_HTH"/>
</dbReference>
<protein>
    <submittedName>
        <fullName evidence="7">Response regulator</fullName>
    </submittedName>
</protein>
<sequence>MIVDDEFYIRNGLAKILPWEDFGYSVIAVANDGKDALDFLAKKQPDILFTDIMMPKIDGIELTKTIFEKWPTIIVIVLSSYNDFHYVKTALKNGASEYLLKPSILPENLLELVRKVCPPDHSFKQKFSYNTEKKSNKIDSLVENTFNFPYFFGFLIGENTFFTSHEIQELVTPFLINTSYKIINLQVNESYFILINHTIENFKLRLTPLKIPYIFFQNTTDLIFLKEQIELATQFYQNYTYYFTKSYFIWDSKQIISQDANFLPEQKKLATLIKREHFSDAIILLRELTLGDKLFLKEELQNFFNSMIISLLSKMEDSLNQSMGMKKIDFLTINQQSNTLKQTLQNIRIFLDLIHQDFLEENEDTIKQQILDYIQKHHAEGINLASIAEQFHFNYNYLSRIFTTYTGSSFTDYLNNIRIKEAKIMLKQSNLSIAKISEKVGYTDTSYFSKVFKKIALCSPSDYRRSHSND</sequence>
<dbReference type="Pfam" id="PF00072">
    <property type="entry name" value="Response_reg"/>
    <property type="match status" value="1"/>
</dbReference>
<dbReference type="GO" id="GO:0000160">
    <property type="term" value="P:phosphorelay signal transduction system"/>
    <property type="evidence" value="ECO:0007669"/>
    <property type="project" value="InterPro"/>
</dbReference>
<dbReference type="AlphaFoldDB" id="A0AAW9JLL1"/>
<keyword evidence="4" id="KW-0597">Phosphoprotein</keyword>
<evidence type="ECO:0000313" key="7">
    <source>
        <dbReference type="EMBL" id="MDZ5757415.1"/>
    </source>
</evidence>
<dbReference type="Proteomes" id="UP001290462">
    <property type="component" value="Unassembled WGS sequence"/>
</dbReference>
<evidence type="ECO:0000256" key="1">
    <source>
        <dbReference type="ARBA" id="ARBA00023015"/>
    </source>
</evidence>
<dbReference type="SUPFAM" id="SSF46689">
    <property type="entry name" value="Homeodomain-like"/>
    <property type="match status" value="2"/>
</dbReference>
<dbReference type="Gene3D" id="1.10.10.60">
    <property type="entry name" value="Homeodomain-like"/>
    <property type="match status" value="2"/>
</dbReference>
<dbReference type="Pfam" id="PF12833">
    <property type="entry name" value="HTH_18"/>
    <property type="match status" value="1"/>
</dbReference>
<dbReference type="PRINTS" id="PR00032">
    <property type="entry name" value="HTHARAC"/>
</dbReference>
<dbReference type="GO" id="GO:0003700">
    <property type="term" value="F:DNA-binding transcription factor activity"/>
    <property type="evidence" value="ECO:0007669"/>
    <property type="project" value="InterPro"/>
</dbReference>
<dbReference type="RefSeq" id="WP_322808416.1">
    <property type="nucleotide sequence ID" value="NZ_JAVBVO010000001.1"/>
</dbReference>
<evidence type="ECO:0000256" key="3">
    <source>
        <dbReference type="ARBA" id="ARBA00023163"/>
    </source>
</evidence>
<evidence type="ECO:0000256" key="2">
    <source>
        <dbReference type="ARBA" id="ARBA00023125"/>
    </source>
</evidence>
<dbReference type="InterPro" id="IPR009057">
    <property type="entry name" value="Homeodomain-like_sf"/>
</dbReference>
<keyword evidence="3" id="KW-0804">Transcription</keyword>